<comment type="caution">
    <text evidence="1">The sequence shown here is derived from an EMBL/GenBank/DDBJ whole genome shotgun (WGS) entry which is preliminary data.</text>
</comment>
<protein>
    <submittedName>
        <fullName evidence="1">Uncharacterized protein</fullName>
    </submittedName>
</protein>
<name>A0A2Z6S7Q8_9GLOM</name>
<dbReference type="Proteomes" id="UP000247702">
    <property type="component" value="Unassembled WGS sequence"/>
</dbReference>
<organism evidence="1 2">
    <name type="scientific">Rhizophagus clarus</name>
    <dbReference type="NCBI Taxonomy" id="94130"/>
    <lineage>
        <taxon>Eukaryota</taxon>
        <taxon>Fungi</taxon>
        <taxon>Fungi incertae sedis</taxon>
        <taxon>Mucoromycota</taxon>
        <taxon>Glomeromycotina</taxon>
        <taxon>Glomeromycetes</taxon>
        <taxon>Glomerales</taxon>
        <taxon>Glomeraceae</taxon>
        <taxon>Rhizophagus</taxon>
    </lineage>
</organism>
<accession>A0A2Z6S7Q8</accession>
<evidence type="ECO:0000313" key="2">
    <source>
        <dbReference type="Proteomes" id="UP000247702"/>
    </source>
</evidence>
<dbReference type="AlphaFoldDB" id="A0A2Z6S7Q8"/>
<evidence type="ECO:0000313" key="1">
    <source>
        <dbReference type="EMBL" id="GBC00397.1"/>
    </source>
</evidence>
<gene>
    <name evidence="1" type="ORF">RclHR1_38400002</name>
</gene>
<sequence length="97" mass="11309">MEEIPVLENIRYSVKNHIFDVHYGENKARKKQKIESVVRALDEGNISREPYRRLCAIESHLPREGVVSKERQKINEKMAQLIPISIVDINTKKLKAK</sequence>
<proteinExistence type="predicted"/>
<keyword evidence="2" id="KW-1185">Reference proteome</keyword>
<reference evidence="1 2" key="1">
    <citation type="submission" date="2017-11" db="EMBL/GenBank/DDBJ databases">
        <title>The genome of Rhizophagus clarus HR1 reveals common genetic basis of auxotrophy among arbuscular mycorrhizal fungi.</title>
        <authorList>
            <person name="Kobayashi Y."/>
        </authorList>
    </citation>
    <scope>NUCLEOTIDE SEQUENCE [LARGE SCALE GENOMIC DNA]</scope>
    <source>
        <strain evidence="1 2">HR1</strain>
    </source>
</reference>
<dbReference type="EMBL" id="BEXD01003158">
    <property type="protein sequence ID" value="GBC00397.1"/>
    <property type="molecule type" value="Genomic_DNA"/>
</dbReference>
<dbReference type="STRING" id="94130.A0A2Z6S7Q8"/>